<feature type="compositionally biased region" description="Polar residues" evidence="20">
    <location>
        <begin position="420"/>
        <end position="441"/>
    </location>
</feature>
<feature type="compositionally biased region" description="Basic and acidic residues" evidence="20">
    <location>
        <begin position="102"/>
        <end position="111"/>
    </location>
</feature>
<evidence type="ECO:0000313" key="22">
    <source>
        <dbReference type="EMBL" id="KAG7313046.1"/>
    </source>
</evidence>
<feature type="compositionally biased region" description="Polar residues" evidence="20">
    <location>
        <begin position="43"/>
        <end position="53"/>
    </location>
</feature>
<evidence type="ECO:0000256" key="13">
    <source>
        <dbReference type="ARBA" id="ARBA00023136"/>
    </source>
</evidence>
<feature type="domain" description="RanBP2-type" evidence="21">
    <location>
        <begin position="716"/>
        <end position="745"/>
    </location>
</feature>
<dbReference type="Proteomes" id="UP000823941">
    <property type="component" value="Chromosome 1"/>
</dbReference>
<evidence type="ECO:0000256" key="10">
    <source>
        <dbReference type="ARBA" id="ARBA00023010"/>
    </source>
</evidence>
<evidence type="ECO:0000256" key="9">
    <source>
        <dbReference type="ARBA" id="ARBA00022927"/>
    </source>
</evidence>
<evidence type="ECO:0000256" key="8">
    <source>
        <dbReference type="ARBA" id="ARBA00022833"/>
    </source>
</evidence>
<evidence type="ECO:0000313" key="23">
    <source>
        <dbReference type="Proteomes" id="UP000823941"/>
    </source>
</evidence>
<evidence type="ECO:0000256" key="14">
    <source>
        <dbReference type="ARBA" id="ARBA00023242"/>
    </source>
</evidence>
<evidence type="ECO:0000256" key="17">
    <source>
        <dbReference type="ARBA" id="ARBA00078197"/>
    </source>
</evidence>
<evidence type="ECO:0000256" key="2">
    <source>
        <dbReference type="ARBA" id="ARBA00004126"/>
    </source>
</evidence>
<keyword evidence="10" id="KW-0811">Translocation</keyword>
<evidence type="ECO:0000256" key="1">
    <source>
        <dbReference type="ARBA" id="ARBA00001947"/>
    </source>
</evidence>
<evidence type="ECO:0000256" key="4">
    <source>
        <dbReference type="ARBA" id="ARBA00022448"/>
    </source>
</evidence>
<keyword evidence="6 19" id="KW-0863">Zinc-finger</keyword>
<feature type="domain" description="RanBP2-type" evidence="21">
    <location>
        <begin position="502"/>
        <end position="531"/>
    </location>
</feature>
<keyword evidence="8" id="KW-0862">Zinc</keyword>
<dbReference type="EMBL" id="JAHIBW010000001">
    <property type="protein sequence ID" value="KAG7313046.1"/>
    <property type="molecule type" value="Genomic_DNA"/>
</dbReference>
<feature type="compositionally biased region" description="Low complexity" evidence="20">
    <location>
        <begin position="934"/>
        <end position="945"/>
    </location>
</feature>
<keyword evidence="12" id="KW-0906">Nuclear pore complex</keyword>
<keyword evidence="5" id="KW-0479">Metal-binding</keyword>
<feature type="compositionally biased region" description="Polar residues" evidence="20">
    <location>
        <begin position="978"/>
        <end position="995"/>
    </location>
</feature>
<dbReference type="InterPro" id="IPR036443">
    <property type="entry name" value="Znf_RanBP2_sf"/>
</dbReference>
<dbReference type="PROSITE" id="PS50199">
    <property type="entry name" value="ZF_RANBP2_2"/>
    <property type="match status" value="5"/>
</dbReference>
<accession>A0ABQ7R6W2</accession>
<evidence type="ECO:0000256" key="7">
    <source>
        <dbReference type="ARBA" id="ARBA00022816"/>
    </source>
</evidence>
<dbReference type="PANTHER" id="PTHR23193">
    <property type="entry name" value="NUCLEAR PORE COMPLEX PROTEIN NUP"/>
    <property type="match status" value="1"/>
</dbReference>
<feature type="compositionally biased region" description="Polar residues" evidence="20">
    <location>
        <begin position="682"/>
        <end position="706"/>
    </location>
</feature>
<feature type="compositionally biased region" description="Basic and acidic residues" evidence="20">
    <location>
        <begin position="145"/>
        <end position="155"/>
    </location>
</feature>
<evidence type="ECO:0000256" key="11">
    <source>
        <dbReference type="ARBA" id="ARBA00023125"/>
    </source>
</evidence>
<feature type="region of interest" description="Disordered" evidence="20">
    <location>
        <begin position="140"/>
        <end position="159"/>
    </location>
</feature>
<keyword evidence="14" id="KW-0539">Nucleus</keyword>
<keyword evidence="11" id="KW-0238">DNA-binding</keyword>
<evidence type="ECO:0000256" key="12">
    <source>
        <dbReference type="ARBA" id="ARBA00023132"/>
    </source>
</evidence>
<evidence type="ECO:0000256" key="15">
    <source>
        <dbReference type="ARBA" id="ARBA00060842"/>
    </source>
</evidence>
<feature type="compositionally biased region" description="Low complexity" evidence="20">
    <location>
        <begin position="661"/>
        <end position="677"/>
    </location>
</feature>
<dbReference type="InterPro" id="IPR026054">
    <property type="entry name" value="Nucleoporin"/>
</dbReference>
<dbReference type="SUPFAM" id="SSF90209">
    <property type="entry name" value="Ran binding protein zinc finger-like"/>
    <property type="match status" value="3"/>
</dbReference>
<feature type="region of interest" description="Disordered" evidence="20">
    <location>
        <begin position="902"/>
        <end position="995"/>
    </location>
</feature>
<feature type="compositionally biased region" description="Polar residues" evidence="20">
    <location>
        <begin position="113"/>
        <end position="126"/>
    </location>
</feature>
<keyword evidence="9" id="KW-0653">Protein transport</keyword>
<feature type="domain" description="RanBP2-type" evidence="21">
    <location>
        <begin position="610"/>
        <end position="639"/>
    </location>
</feature>
<feature type="region of interest" description="Disordered" evidence="20">
    <location>
        <begin position="1399"/>
        <end position="1423"/>
    </location>
</feature>
<feature type="region of interest" description="Disordered" evidence="20">
    <location>
        <begin position="661"/>
        <end position="706"/>
    </location>
</feature>
<gene>
    <name evidence="22" type="ORF">JYU34_000129</name>
</gene>
<evidence type="ECO:0000256" key="19">
    <source>
        <dbReference type="PROSITE-ProRule" id="PRU00322"/>
    </source>
</evidence>
<keyword evidence="23" id="KW-1185">Reference proteome</keyword>
<feature type="compositionally biased region" description="Basic residues" evidence="20">
    <location>
        <begin position="369"/>
        <end position="378"/>
    </location>
</feature>
<feature type="compositionally biased region" description="Basic and acidic residues" evidence="20">
    <location>
        <begin position="905"/>
        <end position="914"/>
    </location>
</feature>
<evidence type="ECO:0000256" key="16">
    <source>
        <dbReference type="ARBA" id="ARBA00068609"/>
    </source>
</evidence>
<sequence>MSTVFTNNKGKRSRSSSNEGNNSFVKNVTSRMTGLLPATITKWFSSPSTTSNGSAQAADSDSSTEDEAADPGPAQPPPSKRMRFSPSANCTNFAETNAAESRTYDVTDHPEPCTSNSSVVQTPSTRTFRRDPEFVSTPLATTSEKSVDKSERDTTTYKTHTVSQLRRSVTRNRKSLFHNDSSASADASIKACEKTLQNTVQDLKQPYFKASLLGSPFYSGRTMYGGASSSKYLNQPNVTQRKVAVVNESNNADNTVSSAARRVMDLLEHYSSPLMEAKRIPPYTKKLNHSINNHSFTLPPNSTFENRIKSYKTQELYVPSVATFLRVKQRNRLMDSTSSARQIMASQSSTAHLYPASDTQDKEPSKYTAKVKSRLTRPKRGENSDFENDMLTPVELPTGTLQIDHNNLPKFSFGDATMPPASSTPHPSSRLANPLGSSKSNTAKTIISKNDNFKFSSPIRISHDQAEDDVDSKFTFGSPDRTVAKTAAAPLPPLSSLVAITNSKDWKCTDCLVPNKSDAVKCVCCGGQRPAPADRPPKCVVCKLANSAANKDKCVNCEKTQTNSLSKSTDSSKWKCDSCWVSNDEGVSKCVCCGATRPGAPAAAAAAAAPAAQWKCDDCWVSNKSELDKCACCGGAKPGAKKTTATPAPAASTGFKFGIQPAAGTPATPTAPTVPTGFKFGVQSNTDTNKTPISNSWNSTNSTPKITLNNSESSVKIADWRCDDCWVMNKGGYEQCAACGGAKPAATAPAPPTASFSTPSCPPPPAPRWECSSCLVKNDNNRMRCICCEAEKPGTKSEAFKNSFNFGATPNLSFKFGIDAAATKTDAVTTKPLEDVTKKLESETNNNTLPKAPTFSFATPDKKSVSLVTDKDKPTFSFGMPAKTESQTSSTNFLSAPVKVASVNNEEKEQEVPKMPELPKTNSVAATPDEGKQAPAPASTGSSGSLFKLPESDQGDKPKKPLFGSFLDSGAGKESTDSKSSPFMNKTETESKSIPSANAVTTTAAAAPATAAAVFTFNPVTTSEAPSFSFTAKTTPAIAPKFVNGDSDTFRASPFPAASSAAQKPPAFSFGSSTAFKPGEGAPMFGGSSSGAVTFGAATTAAPTFGSTAAPTFGAPATTAPTTFGAPATTAPPAFGAPATTAAPTFGAPATTAAPTFGAPSTAAPTFGAAASTPAPTFGSAVTNSAAPTFGSSVTNSAAPTFGSAVSNSAAPTFGSAATNSVPTFGSAVTNSAAPTFGSAATNSAVPTFGSAATNSAVPTFGSAVTNSPAPTFGSPAAAPALTFGGAASSTAPKFTANLNNSGSTFGGASFSFGGGMFSQQAAAPAPQFGAGSNMFAAPAAAPAANPAPAPAPAFNFGTPQAAGVFGFGQQQQPPQAGIYNFGAPAAGSPSVQFNMGSGAAQGSMVNTAGRKIRRATRRANQR</sequence>
<organism evidence="22 23">
    <name type="scientific">Plutella xylostella</name>
    <name type="common">Diamondback moth</name>
    <name type="synonym">Plutella maculipennis</name>
    <dbReference type="NCBI Taxonomy" id="51655"/>
    <lineage>
        <taxon>Eukaryota</taxon>
        <taxon>Metazoa</taxon>
        <taxon>Ecdysozoa</taxon>
        <taxon>Arthropoda</taxon>
        <taxon>Hexapoda</taxon>
        <taxon>Insecta</taxon>
        <taxon>Pterygota</taxon>
        <taxon>Neoptera</taxon>
        <taxon>Endopterygota</taxon>
        <taxon>Lepidoptera</taxon>
        <taxon>Glossata</taxon>
        <taxon>Ditrysia</taxon>
        <taxon>Yponomeutoidea</taxon>
        <taxon>Plutellidae</taxon>
        <taxon>Plutella</taxon>
    </lineage>
</organism>
<protein>
    <recommendedName>
        <fullName evidence="16">Nuclear pore complex protein Nup153</fullName>
    </recommendedName>
    <alternativeName>
        <fullName evidence="18">153 kDa nucleoporin</fullName>
    </alternativeName>
    <alternativeName>
        <fullName evidence="17">Nucleoporin Nup153</fullName>
    </alternativeName>
</protein>
<feature type="region of interest" description="Disordered" evidence="20">
    <location>
        <begin position="101"/>
        <end position="133"/>
    </location>
</feature>
<reference evidence="22 23" key="1">
    <citation type="submission" date="2021-06" db="EMBL/GenBank/DDBJ databases">
        <title>A haploid diamondback moth (Plutella xylostella L.) genome assembly resolves 31 chromosomes and identifies a diamide resistance mutation.</title>
        <authorList>
            <person name="Ward C.M."/>
            <person name="Perry K.D."/>
            <person name="Baker G."/>
            <person name="Powis K."/>
            <person name="Heckel D.G."/>
            <person name="Baxter S.W."/>
        </authorList>
    </citation>
    <scope>NUCLEOTIDE SEQUENCE [LARGE SCALE GENOMIC DNA]</scope>
    <source>
        <strain evidence="22 23">LV</strain>
        <tissue evidence="22">Single pupa</tissue>
    </source>
</reference>
<keyword evidence="4" id="KW-0813">Transport</keyword>
<evidence type="ECO:0000256" key="20">
    <source>
        <dbReference type="SAM" id="MobiDB-lite"/>
    </source>
</evidence>
<dbReference type="SMART" id="SM00547">
    <property type="entry name" value="ZnF_RBZ"/>
    <property type="match status" value="6"/>
</dbReference>
<comment type="caution">
    <text evidence="22">The sequence shown here is derived from an EMBL/GenBank/DDBJ whole genome shotgun (WGS) entry which is preliminary data.</text>
</comment>
<dbReference type="PANTHER" id="PTHR23193:SF23">
    <property type="entry name" value="NUCLEAR PORE COMPLEX PROTEIN NUP153"/>
    <property type="match status" value="1"/>
</dbReference>
<feature type="region of interest" description="Disordered" evidence="20">
    <location>
        <begin position="332"/>
        <end position="441"/>
    </location>
</feature>
<feature type="domain" description="RanBP2-type" evidence="21">
    <location>
        <begin position="570"/>
        <end position="599"/>
    </location>
</feature>
<evidence type="ECO:0000256" key="5">
    <source>
        <dbReference type="ARBA" id="ARBA00022723"/>
    </source>
</evidence>
<dbReference type="Pfam" id="PF00641">
    <property type="entry name" value="Zn_ribbon_RanBP"/>
    <property type="match status" value="2"/>
</dbReference>
<comment type="similarity">
    <text evidence="15">Belongs to the NUP153 family.</text>
</comment>
<evidence type="ECO:0000256" key="3">
    <source>
        <dbReference type="ARBA" id="ARBA00004567"/>
    </source>
</evidence>
<feature type="region of interest" description="Disordered" evidence="20">
    <location>
        <begin position="872"/>
        <end position="891"/>
    </location>
</feature>
<comment type="cofactor">
    <cofactor evidence="1">
        <name>Zn(2+)</name>
        <dbReference type="ChEBI" id="CHEBI:29105"/>
    </cofactor>
</comment>
<feature type="region of interest" description="Disordered" evidence="20">
    <location>
        <begin position="1"/>
        <end position="28"/>
    </location>
</feature>
<feature type="domain" description="RanBP2-type" evidence="21">
    <location>
        <begin position="765"/>
        <end position="794"/>
    </location>
</feature>
<feature type="compositionally biased region" description="Basic and acidic residues" evidence="20">
    <location>
        <begin position="950"/>
        <end position="959"/>
    </location>
</feature>
<evidence type="ECO:0000259" key="21">
    <source>
        <dbReference type="PROSITE" id="PS50199"/>
    </source>
</evidence>
<name>A0ABQ7R6W2_PLUXY</name>
<feature type="region of interest" description="Disordered" evidence="20">
    <location>
        <begin position="43"/>
        <end position="87"/>
    </location>
</feature>
<keyword evidence="7" id="KW-0509">mRNA transport</keyword>
<dbReference type="InterPro" id="IPR001876">
    <property type="entry name" value="Znf_RanBP2"/>
</dbReference>
<comment type="subcellular location">
    <subcellularLocation>
        <location evidence="2">Nucleus membrane</location>
    </subcellularLocation>
    <subcellularLocation>
        <location evidence="3">Nucleus</location>
        <location evidence="3">Nuclear pore complex</location>
    </subcellularLocation>
</comment>
<dbReference type="PROSITE" id="PS01358">
    <property type="entry name" value="ZF_RANBP2_1"/>
    <property type="match status" value="5"/>
</dbReference>
<feature type="compositionally biased region" description="Basic residues" evidence="20">
    <location>
        <begin position="1411"/>
        <end position="1423"/>
    </location>
</feature>
<evidence type="ECO:0000256" key="18">
    <source>
        <dbReference type="ARBA" id="ARBA00079437"/>
    </source>
</evidence>
<feature type="compositionally biased region" description="Polar residues" evidence="20">
    <location>
        <begin position="334"/>
        <end position="351"/>
    </location>
</feature>
<dbReference type="Gene3D" id="4.10.1060.10">
    <property type="entry name" value="Zinc finger, RanBP2-type"/>
    <property type="match status" value="5"/>
</dbReference>
<evidence type="ECO:0000256" key="6">
    <source>
        <dbReference type="ARBA" id="ARBA00022771"/>
    </source>
</evidence>
<proteinExistence type="inferred from homology"/>
<keyword evidence="13" id="KW-0472">Membrane</keyword>